<gene>
    <name evidence="2" type="ORF">D6C78_09732</name>
</gene>
<protein>
    <submittedName>
        <fullName evidence="2">Uncharacterized protein</fullName>
    </submittedName>
</protein>
<comment type="caution">
    <text evidence="2">The sequence shown here is derived from an EMBL/GenBank/DDBJ whole genome shotgun (WGS) entry which is preliminary data.</text>
</comment>
<organism evidence="2 3">
    <name type="scientific">Aureobasidium pullulans</name>
    <name type="common">Black yeast</name>
    <name type="synonym">Pullularia pullulans</name>
    <dbReference type="NCBI Taxonomy" id="5580"/>
    <lineage>
        <taxon>Eukaryota</taxon>
        <taxon>Fungi</taxon>
        <taxon>Dikarya</taxon>
        <taxon>Ascomycota</taxon>
        <taxon>Pezizomycotina</taxon>
        <taxon>Dothideomycetes</taxon>
        <taxon>Dothideomycetidae</taxon>
        <taxon>Dothideales</taxon>
        <taxon>Saccotheciaceae</taxon>
        <taxon>Aureobasidium</taxon>
    </lineage>
</organism>
<evidence type="ECO:0000313" key="2">
    <source>
        <dbReference type="EMBL" id="TIA30237.1"/>
    </source>
</evidence>
<evidence type="ECO:0000313" key="3">
    <source>
        <dbReference type="Proteomes" id="UP000308724"/>
    </source>
</evidence>
<dbReference type="EMBL" id="QZBZ01000369">
    <property type="protein sequence ID" value="TIA30237.1"/>
    <property type="molecule type" value="Genomic_DNA"/>
</dbReference>
<dbReference type="PANTHER" id="PTHR38797:SF4">
    <property type="entry name" value="NUCLEAR PORE COMPLEX PROTEIN NUP85"/>
    <property type="match status" value="1"/>
</dbReference>
<dbReference type="Proteomes" id="UP000308724">
    <property type="component" value="Unassembled WGS sequence"/>
</dbReference>
<evidence type="ECO:0000256" key="1">
    <source>
        <dbReference type="SAM" id="MobiDB-lite"/>
    </source>
</evidence>
<name>A0A4V4LD27_AURPU</name>
<dbReference type="PANTHER" id="PTHR38797">
    <property type="entry name" value="NUCLEAR PORE COMPLEX PROTEIN NUP85-RELATED"/>
    <property type="match status" value="1"/>
</dbReference>
<proteinExistence type="predicted"/>
<dbReference type="InterPro" id="IPR022085">
    <property type="entry name" value="OpdG"/>
</dbReference>
<reference evidence="2 3" key="1">
    <citation type="submission" date="2018-10" db="EMBL/GenBank/DDBJ databases">
        <title>Fifty Aureobasidium pullulans genomes reveal a recombining polyextremotolerant generalist.</title>
        <authorList>
            <person name="Gostincar C."/>
            <person name="Turk M."/>
            <person name="Zajc J."/>
            <person name="Gunde-Cimerman N."/>
        </authorList>
    </citation>
    <scope>NUCLEOTIDE SEQUENCE [LARGE SCALE GENOMIC DNA]</scope>
    <source>
        <strain evidence="2 3">EXF-1645</strain>
    </source>
</reference>
<dbReference type="InterPro" id="IPR053204">
    <property type="entry name" value="Oxopyrrolidines_Biosynth-assoc"/>
</dbReference>
<sequence>MPTTISSWVEAQRASQEKWQKDPLEKEENFLIHSAFEQLLNNQLSASSTASRINEIVSPRLISGLRASVGSIWGLFADATKHFEINGTDGMTYDEWHSQEEELLNATVLVATLMQRGGSFRIGMMYHAHDAFNEIELPFDDEREMADEWKMYIPPAEAWMSIAGEKLFGLCFDKSVIHSAEPHERIRKAFNADRWALWKQRFAELAEQEDIDERCRGLARKAVEKMRGIEQRVQL</sequence>
<dbReference type="AlphaFoldDB" id="A0A4V4LD27"/>
<accession>A0A4V4LD27</accession>
<feature type="region of interest" description="Disordered" evidence="1">
    <location>
        <begin position="1"/>
        <end position="20"/>
    </location>
</feature>
<dbReference type="Pfam" id="PF12311">
    <property type="entry name" value="DUF3632"/>
    <property type="match status" value="1"/>
</dbReference>